<feature type="coiled-coil region" evidence="1">
    <location>
        <begin position="183"/>
        <end position="210"/>
    </location>
</feature>
<dbReference type="InterPro" id="IPR025645">
    <property type="entry name" value="DUF4349"/>
</dbReference>
<feature type="chain" id="PRO_5045404918" evidence="4">
    <location>
        <begin position="23"/>
        <end position="306"/>
    </location>
</feature>
<evidence type="ECO:0000259" key="5">
    <source>
        <dbReference type="Pfam" id="PF14257"/>
    </source>
</evidence>
<proteinExistence type="predicted"/>
<keyword evidence="1" id="KW-0175">Coiled coil</keyword>
<keyword evidence="3" id="KW-1133">Transmembrane helix</keyword>
<keyword evidence="3" id="KW-0812">Transmembrane</keyword>
<comment type="caution">
    <text evidence="6">The sequence shown here is derived from an EMBL/GenBank/DDBJ whole genome shotgun (WGS) entry which is preliminary data.</text>
</comment>
<accession>A0ABR8QGY5</accession>
<keyword evidence="4" id="KW-0732">Signal</keyword>
<gene>
    <name evidence="6" type="ORF">H9657_15450</name>
</gene>
<evidence type="ECO:0000313" key="6">
    <source>
        <dbReference type="EMBL" id="MBD7919665.1"/>
    </source>
</evidence>
<dbReference type="PROSITE" id="PS51257">
    <property type="entry name" value="PROKAR_LIPOPROTEIN"/>
    <property type="match status" value="1"/>
</dbReference>
<protein>
    <submittedName>
        <fullName evidence="6">DUF4349 domain-containing protein</fullName>
    </submittedName>
</protein>
<keyword evidence="7" id="KW-1185">Reference proteome</keyword>
<feature type="transmembrane region" description="Helical" evidence="3">
    <location>
        <begin position="255"/>
        <end position="279"/>
    </location>
</feature>
<dbReference type="Pfam" id="PF14257">
    <property type="entry name" value="DUF4349"/>
    <property type="match status" value="1"/>
</dbReference>
<feature type="region of interest" description="Disordered" evidence="2">
    <location>
        <begin position="286"/>
        <end position="306"/>
    </location>
</feature>
<evidence type="ECO:0000256" key="3">
    <source>
        <dbReference type="SAM" id="Phobius"/>
    </source>
</evidence>
<feature type="compositionally biased region" description="Pro residues" evidence="2">
    <location>
        <begin position="292"/>
        <end position="306"/>
    </location>
</feature>
<organism evidence="6 7">
    <name type="scientific">Cellulomonas avistercoris</name>
    <dbReference type="NCBI Taxonomy" id="2762242"/>
    <lineage>
        <taxon>Bacteria</taxon>
        <taxon>Bacillati</taxon>
        <taxon>Actinomycetota</taxon>
        <taxon>Actinomycetes</taxon>
        <taxon>Micrococcales</taxon>
        <taxon>Cellulomonadaceae</taxon>
        <taxon>Cellulomonas</taxon>
    </lineage>
</organism>
<dbReference type="Proteomes" id="UP000604241">
    <property type="component" value="Unassembled WGS sequence"/>
</dbReference>
<dbReference type="RefSeq" id="WP_191784312.1">
    <property type="nucleotide sequence ID" value="NZ_JACSQV010000014.1"/>
</dbReference>
<evidence type="ECO:0000256" key="1">
    <source>
        <dbReference type="SAM" id="Coils"/>
    </source>
</evidence>
<evidence type="ECO:0000313" key="7">
    <source>
        <dbReference type="Proteomes" id="UP000604241"/>
    </source>
</evidence>
<feature type="signal peptide" evidence="4">
    <location>
        <begin position="1"/>
        <end position="22"/>
    </location>
</feature>
<reference evidence="6 7" key="1">
    <citation type="submission" date="2020-08" db="EMBL/GenBank/DDBJ databases">
        <title>A Genomic Blueprint of the Chicken Gut Microbiome.</title>
        <authorList>
            <person name="Gilroy R."/>
            <person name="Ravi A."/>
            <person name="Getino M."/>
            <person name="Pursley I."/>
            <person name="Horton D.L."/>
            <person name="Alikhan N.-F."/>
            <person name="Baker D."/>
            <person name="Gharbi K."/>
            <person name="Hall N."/>
            <person name="Watson M."/>
            <person name="Adriaenssens E.M."/>
            <person name="Foster-Nyarko E."/>
            <person name="Jarju S."/>
            <person name="Secka A."/>
            <person name="Antonio M."/>
            <person name="Oren A."/>
            <person name="Chaudhuri R."/>
            <person name="La Ragione R.M."/>
            <person name="Hildebrand F."/>
            <person name="Pallen M.J."/>
        </authorList>
    </citation>
    <scope>NUCLEOTIDE SEQUENCE [LARGE SCALE GENOMIC DNA]</scope>
    <source>
        <strain evidence="6 7">Sa3CUA2</strain>
    </source>
</reference>
<keyword evidence="3" id="KW-0472">Membrane</keyword>
<sequence>MTTRTRTLVATLAVLAALTGCSAEGSADSGMAAPEAAADDAAALGAAGDGAARVEGTATGTGEDQQVVQTARATLTATDPVAAARDVVALVARLDGRVDARYERSGSGKDDPGSATLTLRVPSSAMTSLPEDLGGIGELEEYLVETENVTNAAQDLDARITATELSVERMSALLASASTNRDVIEAEGALTERQAELERLRSERARLADRVALSTVDVEIYAPEQVPEALVEEPATFLDGLATGWGAFTATVRGVLVVIGVLLPWLVLGALVGAGVLVWRRRRSTAPTAAPTAPPAPPTPGPAAGA</sequence>
<feature type="domain" description="DUF4349" evidence="5">
    <location>
        <begin position="65"/>
        <end position="276"/>
    </location>
</feature>
<name>A0ABR8QGY5_9CELL</name>
<dbReference type="EMBL" id="JACSQV010000014">
    <property type="protein sequence ID" value="MBD7919665.1"/>
    <property type="molecule type" value="Genomic_DNA"/>
</dbReference>
<evidence type="ECO:0000256" key="4">
    <source>
        <dbReference type="SAM" id="SignalP"/>
    </source>
</evidence>
<evidence type="ECO:0000256" key="2">
    <source>
        <dbReference type="SAM" id="MobiDB-lite"/>
    </source>
</evidence>